<evidence type="ECO:0000313" key="3">
    <source>
        <dbReference type="Proteomes" id="UP000767327"/>
    </source>
</evidence>
<protein>
    <submittedName>
        <fullName evidence="2">Uncharacterized protein</fullName>
    </submittedName>
</protein>
<accession>A0A971CZ01</accession>
<keyword evidence="1" id="KW-0812">Transmembrane</keyword>
<organism evidence="2 3">
    <name type="scientific">Bifidobacterium crudilactis</name>
    <dbReference type="NCBI Taxonomy" id="327277"/>
    <lineage>
        <taxon>Bacteria</taxon>
        <taxon>Bacillati</taxon>
        <taxon>Actinomycetota</taxon>
        <taxon>Actinomycetes</taxon>
        <taxon>Bifidobacteriales</taxon>
        <taxon>Bifidobacteriaceae</taxon>
        <taxon>Bifidobacterium</taxon>
    </lineage>
</organism>
<feature type="transmembrane region" description="Helical" evidence="1">
    <location>
        <begin position="22"/>
        <end position="42"/>
    </location>
</feature>
<reference evidence="2" key="2">
    <citation type="submission" date="2020-01" db="EMBL/GenBank/DDBJ databases">
        <authorList>
            <person name="Campanaro S."/>
        </authorList>
    </citation>
    <scope>NUCLEOTIDE SEQUENCE</scope>
    <source>
        <strain evidence="2">AS01afH2WH_6</strain>
    </source>
</reference>
<reference evidence="2" key="1">
    <citation type="journal article" date="2020" name="Biotechnol. Biofuels">
        <title>New insights from the biogas microbiome by comprehensive genome-resolved metagenomics of nearly 1600 species originating from multiple anaerobic digesters.</title>
        <authorList>
            <person name="Campanaro S."/>
            <person name="Treu L."/>
            <person name="Rodriguez-R L.M."/>
            <person name="Kovalovszki A."/>
            <person name="Ziels R.M."/>
            <person name="Maus I."/>
            <person name="Zhu X."/>
            <person name="Kougias P.G."/>
            <person name="Basile A."/>
            <person name="Luo G."/>
            <person name="Schluter A."/>
            <person name="Konstantinidis K.T."/>
            <person name="Angelidaki I."/>
        </authorList>
    </citation>
    <scope>NUCLEOTIDE SEQUENCE</scope>
    <source>
        <strain evidence="2">AS01afH2WH_6</strain>
    </source>
</reference>
<dbReference type="AlphaFoldDB" id="A0A971CZ01"/>
<name>A0A971CZ01_9BIFI</name>
<dbReference type="EMBL" id="JAAXZR010000020">
    <property type="protein sequence ID" value="NLT79739.1"/>
    <property type="molecule type" value="Genomic_DNA"/>
</dbReference>
<dbReference type="Proteomes" id="UP000767327">
    <property type="component" value="Unassembled WGS sequence"/>
</dbReference>
<sequence length="158" mass="18395">MTMQIIQGWSEEIQAFMLQPRVIVPAVVIVLALLCFVVWRLPTWRLQSRLNKYPLIMKYAIARESTNFSGETVTTHSYPRVSNRKRTAYGFVFRLRIQNGLDVQQLEDNASGLAAHLKLWKIEIEEDKPGYALVLAYRKHSQAPRPYSSHELWKEQHA</sequence>
<comment type="caution">
    <text evidence="2">The sequence shown here is derived from an EMBL/GenBank/DDBJ whole genome shotgun (WGS) entry which is preliminary data.</text>
</comment>
<dbReference type="RefSeq" id="WP_273173690.1">
    <property type="nucleotide sequence ID" value="NZ_JAAXZR010000020.1"/>
</dbReference>
<keyword evidence="1" id="KW-0472">Membrane</keyword>
<proteinExistence type="predicted"/>
<gene>
    <name evidence="2" type="ORF">GXW98_05605</name>
</gene>
<keyword evidence="1" id="KW-1133">Transmembrane helix</keyword>
<evidence type="ECO:0000313" key="2">
    <source>
        <dbReference type="EMBL" id="NLT79739.1"/>
    </source>
</evidence>
<evidence type="ECO:0000256" key="1">
    <source>
        <dbReference type="SAM" id="Phobius"/>
    </source>
</evidence>